<comment type="subcellular location">
    <subcellularLocation>
        <location evidence="1">Membrane</location>
        <topology evidence="1">Multi-pass membrane protein</topology>
    </subcellularLocation>
</comment>
<evidence type="ECO:0000313" key="9">
    <source>
        <dbReference type="EMBL" id="CAI8033241.1"/>
    </source>
</evidence>
<keyword evidence="4 7" id="KW-1133">Transmembrane helix</keyword>
<dbReference type="PANTHER" id="PTHR42718">
    <property type="entry name" value="MAJOR FACILITATOR SUPERFAMILY MULTIDRUG TRANSPORTER MFSC"/>
    <property type="match status" value="1"/>
</dbReference>
<keyword evidence="10" id="KW-1185">Reference proteome</keyword>
<feature type="transmembrane region" description="Helical" evidence="7">
    <location>
        <begin position="77"/>
        <end position="96"/>
    </location>
</feature>
<feature type="transmembrane region" description="Helical" evidence="7">
    <location>
        <begin position="358"/>
        <end position="382"/>
    </location>
</feature>
<dbReference type="PANTHER" id="PTHR42718:SF9">
    <property type="entry name" value="MAJOR FACILITATOR SUPERFAMILY MULTIDRUG TRANSPORTER MFSC"/>
    <property type="match status" value="1"/>
</dbReference>
<keyword evidence="2" id="KW-0813">Transport</keyword>
<dbReference type="PROSITE" id="PS50850">
    <property type="entry name" value="MFS"/>
    <property type="match status" value="1"/>
</dbReference>
<name>A0AA35SQT0_GEOBA</name>
<protein>
    <submittedName>
        <fullName evidence="9">Uncharacterized MFS-type transporter YhcA</fullName>
    </submittedName>
</protein>
<evidence type="ECO:0000256" key="5">
    <source>
        <dbReference type="ARBA" id="ARBA00023136"/>
    </source>
</evidence>
<dbReference type="SUPFAM" id="SSF103473">
    <property type="entry name" value="MFS general substrate transporter"/>
    <property type="match status" value="1"/>
</dbReference>
<feature type="transmembrane region" description="Helical" evidence="7">
    <location>
        <begin position="117"/>
        <end position="137"/>
    </location>
</feature>
<feature type="transmembrane region" description="Helical" evidence="7">
    <location>
        <begin position="12"/>
        <end position="33"/>
    </location>
</feature>
<proteinExistence type="predicted"/>
<feature type="region of interest" description="Disordered" evidence="6">
    <location>
        <begin position="387"/>
        <end position="406"/>
    </location>
</feature>
<evidence type="ECO:0000256" key="2">
    <source>
        <dbReference type="ARBA" id="ARBA00022448"/>
    </source>
</evidence>
<dbReference type="Pfam" id="PF07690">
    <property type="entry name" value="MFS_1"/>
    <property type="match status" value="1"/>
</dbReference>
<dbReference type="AlphaFoldDB" id="A0AA35SQT0"/>
<dbReference type="GO" id="GO:0022857">
    <property type="term" value="F:transmembrane transporter activity"/>
    <property type="evidence" value="ECO:0007669"/>
    <property type="project" value="InterPro"/>
</dbReference>
<evidence type="ECO:0000256" key="7">
    <source>
        <dbReference type="SAM" id="Phobius"/>
    </source>
</evidence>
<feature type="transmembrane region" description="Helical" evidence="7">
    <location>
        <begin position="191"/>
        <end position="214"/>
    </location>
</feature>
<organism evidence="9 10">
    <name type="scientific">Geodia barretti</name>
    <name type="common">Barrett's horny sponge</name>
    <dbReference type="NCBI Taxonomy" id="519541"/>
    <lineage>
        <taxon>Eukaryota</taxon>
        <taxon>Metazoa</taxon>
        <taxon>Porifera</taxon>
        <taxon>Demospongiae</taxon>
        <taxon>Heteroscleromorpha</taxon>
        <taxon>Tetractinellida</taxon>
        <taxon>Astrophorina</taxon>
        <taxon>Geodiidae</taxon>
        <taxon>Geodia</taxon>
    </lineage>
</organism>
<dbReference type="Proteomes" id="UP001174909">
    <property type="component" value="Unassembled WGS sequence"/>
</dbReference>
<keyword evidence="5 7" id="KW-0472">Membrane</keyword>
<feature type="transmembrane region" description="Helical" evidence="7">
    <location>
        <begin position="45"/>
        <end position="71"/>
    </location>
</feature>
<reference evidence="9" key="1">
    <citation type="submission" date="2023-03" db="EMBL/GenBank/DDBJ databases">
        <authorList>
            <person name="Steffen K."/>
            <person name="Cardenas P."/>
        </authorList>
    </citation>
    <scope>NUCLEOTIDE SEQUENCE</scope>
</reference>
<evidence type="ECO:0000256" key="4">
    <source>
        <dbReference type="ARBA" id="ARBA00022989"/>
    </source>
</evidence>
<evidence type="ECO:0000256" key="1">
    <source>
        <dbReference type="ARBA" id="ARBA00004141"/>
    </source>
</evidence>
<feature type="compositionally biased region" description="Low complexity" evidence="6">
    <location>
        <begin position="387"/>
        <end position="400"/>
    </location>
</feature>
<evidence type="ECO:0000313" key="10">
    <source>
        <dbReference type="Proteomes" id="UP001174909"/>
    </source>
</evidence>
<dbReference type="InterPro" id="IPR020846">
    <property type="entry name" value="MFS_dom"/>
</dbReference>
<feature type="transmembrane region" description="Helical" evidence="7">
    <location>
        <begin position="254"/>
        <end position="273"/>
    </location>
</feature>
<evidence type="ECO:0000256" key="3">
    <source>
        <dbReference type="ARBA" id="ARBA00022692"/>
    </source>
</evidence>
<comment type="caution">
    <text evidence="9">The sequence shown here is derived from an EMBL/GenBank/DDBJ whole genome shotgun (WGS) entry which is preliminary data.</text>
</comment>
<dbReference type="InterPro" id="IPR036259">
    <property type="entry name" value="MFS_trans_sf"/>
</dbReference>
<dbReference type="GO" id="GO:0016020">
    <property type="term" value="C:membrane"/>
    <property type="evidence" value="ECO:0007669"/>
    <property type="project" value="UniProtKB-SubCell"/>
</dbReference>
<dbReference type="EMBL" id="CASHTH010002649">
    <property type="protein sequence ID" value="CAI8033241.1"/>
    <property type="molecule type" value="Genomic_DNA"/>
</dbReference>
<gene>
    <name evidence="9" type="ORF">GBAR_LOCUS18748</name>
</gene>
<keyword evidence="3 7" id="KW-0812">Transmembrane</keyword>
<feature type="transmembrane region" description="Helical" evidence="7">
    <location>
        <begin position="328"/>
        <end position="346"/>
    </location>
</feature>
<evidence type="ECO:0000259" key="8">
    <source>
        <dbReference type="PROSITE" id="PS50850"/>
    </source>
</evidence>
<feature type="domain" description="Major facilitator superfamily (MFS) profile" evidence="8">
    <location>
        <begin position="1"/>
        <end position="388"/>
    </location>
</feature>
<dbReference type="InterPro" id="IPR011701">
    <property type="entry name" value="MFS"/>
</dbReference>
<evidence type="ECO:0000256" key="6">
    <source>
        <dbReference type="SAM" id="MobiDB-lite"/>
    </source>
</evidence>
<feature type="transmembrane region" description="Helical" evidence="7">
    <location>
        <begin position="149"/>
        <end position="170"/>
    </location>
</feature>
<sequence>MAATSFSTTQLILWSGLVGIGGAMVTANSNAILAMVFPAEERGRAFAVPVVAARFGTLIGLGMFGLFLQFFSLQWGWRLVFISSLPIGLLAIYCSLPLLKYHAQQATEDMKQVSINYVGAILMVATLGTFILSGLHMHDGAESFTTPDALSYHIPMHLLFFACLILFIIIQQRSNDPFVDFGYFKQKYFSMALFTNTCFHLSMLAVTTLIPILVENGLGQAPIMVAFVLLPNQVLGLFLPTLGGWIHDRHNPRWLRPGSLMLIASGFLLAGFFADNIPIYWLPVLLLPIAVGSNMFNSPNNATVMNSLPENRSFASGMLETTRQMGHSIGTTVSATVLGLALPVAIDLMPSAEAQTHYLSGFQISALAVVWIMISGGIVAMFQRTPTASNAPPRAAPAAQPGGGDN</sequence>
<feature type="transmembrane region" description="Helical" evidence="7">
    <location>
        <begin position="220"/>
        <end position="242"/>
    </location>
</feature>
<accession>A0AA35SQT0</accession>
<dbReference type="Gene3D" id="1.20.1250.20">
    <property type="entry name" value="MFS general substrate transporter like domains"/>
    <property type="match status" value="2"/>
</dbReference>